<name>A0ABU8T0K1_9PSEU</name>
<dbReference type="RefSeq" id="WP_340285515.1">
    <property type="nucleotide sequence ID" value="NZ_JBBJUP010000001.1"/>
</dbReference>
<organism evidence="1 2">
    <name type="scientific">Pseudonocardia spirodelae</name>
    <dbReference type="NCBI Taxonomy" id="3133431"/>
    <lineage>
        <taxon>Bacteria</taxon>
        <taxon>Bacillati</taxon>
        <taxon>Actinomycetota</taxon>
        <taxon>Actinomycetes</taxon>
        <taxon>Pseudonocardiales</taxon>
        <taxon>Pseudonocardiaceae</taxon>
        <taxon>Pseudonocardia</taxon>
    </lineage>
</organism>
<evidence type="ECO:0000313" key="2">
    <source>
        <dbReference type="Proteomes" id="UP001364211"/>
    </source>
</evidence>
<proteinExistence type="predicted"/>
<gene>
    <name evidence="1" type="ORF">WJX68_00910</name>
</gene>
<protein>
    <recommendedName>
        <fullName evidence="3">ANTAR domain-containing protein</fullName>
    </recommendedName>
</protein>
<keyword evidence="2" id="KW-1185">Reference proteome</keyword>
<sequence length="87" mass="9550">MPEPQSHRESGQHVIEHALELLESADRAQDFAEATDGHTAATAYAVSALYQEMRHGDDQITALISAVQEQTVLLREIRDALRGRPAG</sequence>
<dbReference type="Proteomes" id="UP001364211">
    <property type="component" value="Unassembled WGS sequence"/>
</dbReference>
<dbReference type="EMBL" id="JBBJUP010000001">
    <property type="protein sequence ID" value="MEJ8277474.1"/>
    <property type="molecule type" value="Genomic_DNA"/>
</dbReference>
<accession>A0ABU8T0K1</accession>
<reference evidence="1 2" key="1">
    <citation type="submission" date="2024-03" db="EMBL/GenBank/DDBJ databases">
        <title>Draft genome sequence of Pseudonocardia sp. DW16-2.</title>
        <authorList>
            <person name="Duangmal K."/>
        </authorList>
    </citation>
    <scope>NUCLEOTIDE SEQUENCE [LARGE SCALE GENOMIC DNA]</scope>
    <source>
        <strain evidence="1 2">DW16-2</strain>
    </source>
</reference>
<comment type="caution">
    <text evidence="1">The sequence shown here is derived from an EMBL/GenBank/DDBJ whole genome shotgun (WGS) entry which is preliminary data.</text>
</comment>
<evidence type="ECO:0000313" key="1">
    <source>
        <dbReference type="EMBL" id="MEJ8277474.1"/>
    </source>
</evidence>
<evidence type="ECO:0008006" key="3">
    <source>
        <dbReference type="Google" id="ProtNLM"/>
    </source>
</evidence>